<name>A0A2A6DZP3_9BACL</name>
<organism evidence="2 3">
    <name type="scientific">Candidatus Reconcilbacillus cellulovorans</name>
    <dbReference type="NCBI Taxonomy" id="1906605"/>
    <lineage>
        <taxon>Bacteria</taxon>
        <taxon>Bacillati</taxon>
        <taxon>Bacillota</taxon>
        <taxon>Bacilli</taxon>
        <taxon>Bacillales</taxon>
        <taxon>Paenibacillaceae</taxon>
        <taxon>Candidatus Reconcilbacillus</taxon>
    </lineage>
</organism>
<protein>
    <submittedName>
        <fullName evidence="2">Uncharacterized protein</fullName>
    </submittedName>
</protein>
<sequence>MNKRMSGSDYLFSLLFVFMLVCATGAFFFGYRLGVDRTVARLAPSPAPDVAAKPAAYRQQDLVSFYHNVYEPFQTFVDRWFAFQEELEAGSFSGKSPRPGDIADAARQAYQKIETFSVSSPSPLLEQAHVAYLKSLKLFLQTAGSSAPAGSASDEFLREAKRYALEAQRLYYASILKWEETVHPVPAQELLEKTDLSFDDWAKLNLNAKNVYVAALMERNDHFLPVRPHDLTARVDELIRSDQPRKWNVSTVDRLAQLLVDTDAVRRDDFAQSKDRLYAGQLLPDLPFFRGASEMAAGRTS</sequence>
<evidence type="ECO:0000313" key="3">
    <source>
        <dbReference type="Proteomes" id="UP000243688"/>
    </source>
</evidence>
<accession>A0A2A6DZP3</accession>
<dbReference type="EMBL" id="MOXJ01000018">
    <property type="protein sequence ID" value="PDO10162.1"/>
    <property type="molecule type" value="Genomic_DNA"/>
</dbReference>
<keyword evidence="1" id="KW-0472">Membrane</keyword>
<feature type="transmembrane region" description="Helical" evidence="1">
    <location>
        <begin position="12"/>
        <end position="31"/>
    </location>
</feature>
<reference evidence="2 3" key="1">
    <citation type="submission" date="2016-12" db="EMBL/GenBank/DDBJ databases">
        <title>Candidatus Reconcilibacillus cellulovorans genome.</title>
        <authorList>
            <person name="Kolinko S."/>
            <person name="Wu Y.-W."/>
            <person name="Tachea F."/>
            <person name="Denzel E."/>
            <person name="Hiras J."/>
            <person name="Baecker N."/>
            <person name="Chan L.J."/>
            <person name="Eichorst S.A."/>
            <person name="Frey D."/>
            <person name="Adams P.D."/>
            <person name="Pray T."/>
            <person name="Tanjore D."/>
            <person name="Petzold C.J."/>
            <person name="Gladden J.M."/>
            <person name="Simmons B.A."/>
            <person name="Singer S.W."/>
        </authorList>
    </citation>
    <scope>NUCLEOTIDE SEQUENCE [LARGE SCALE GENOMIC DNA]</scope>
    <source>
        <strain evidence="2">JTherm</strain>
    </source>
</reference>
<proteinExistence type="predicted"/>
<comment type="caution">
    <text evidence="2">The sequence shown here is derived from an EMBL/GenBank/DDBJ whole genome shotgun (WGS) entry which is preliminary data.</text>
</comment>
<dbReference type="AlphaFoldDB" id="A0A2A6DZP3"/>
<evidence type="ECO:0000256" key="1">
    <source>
        <dbReference type="SAM" id="Phobius"/>
    </source>
</evidence>
<gene>
    <name evidence="2" type="ORF">BLM47_08455</name>
</gene>
<keyword evidence="1" id="KW-1133">Transmembrane helix</keyword>
<dbReference type="Proteomes" id="UP000243688">
    <property type="component" value="Unassembled WGS sequence"/>
</dbReference>
<keyword evidence="1" id="KW-0812">Transmembrane</keyword>
<evidence type="ECO:0000313" key="2">
    <source>
        <dbReference type="EMBL" id="PDO10162.1"/>
    </source>
</evidence>